<dbReference type="RefSeq" id="WP_120211831.1">
    <property type="nucleotide sequence ID" value="NZ_BMCW01000001.1"/>
</dbReference>
<keyword evidence="2" id="KW-1185">Reference proteome</keyword>
<evidence type="ECO:0000313" key="2">
    <source>
        <dbReference type="Proteomes" id="UP000658202"/>
    </source>
</evidence>
<dbReference type="Proteomes" id="UP000658202">
    <property type="component" value="Unassembled WGS sequence"/>
</dbReference>
<evidence type="ECO:0000313" key="1">
    <source>
        <dbReference type="EMBL" id="GGG43053.1"/>
    </source>
</evidence>
<reference evidence="2" key="1">
    <citation type="journal article" date="2019" name="Int. J. Syst. Evol. Microbiol.">
        <title>The Global Catalogue of Microorganisms (GCM) 10K type strain sequencing project: providing services to taxonomists for standard genome sequencing and annotation.</title>
        <authorList>
            <consortium name="The Broad Institute Genomics Platform"/>
            <consortium name="The Broad Institute Genome Sequencing Center for Infectious Disease"/>
            <person name="Wu L."/>
            <person name="Ma J."/>
        </authorList>
    </citation>
    <scope>NUCLEOTIDE SEQUENCE [LARGE SCALE GENOMIC DNA]</scope>
    <source>
        <strain evidence="2">CCM 8490</strain>
    </source>
</reference>
<name>A0ABQ1WU19_9FLAO</name>
<comment type="caution">
    <text evidence="1">The sequence shown here is derived from an EMBL/GenBank/DDBJ whole genome shotgun (WGS) entry which is preliminary data.</text>
</comment>
<dbReference type="EMBL" id="BMCW01000001">
    <property type="protein sequence ID" value="GGG43053.1"/>
    <property type="molecule type" value="Genomic_DNA"/>
</dbReference>
<protein>
    <submittedName>
        <fullName evidence="1">Uncharacterized protein</fullName>
    </submittedName>
</protein>
<sequence>MIKISDSIDTNVIADNLRELFIVKVFNINYGKNSSNLRPGEYLFFKALLWNVKSYAARPEFANPSTSSG</sequence>
<accession>A0ABQ1WU19</accession>
<proteinExistence type="predicted"/>
<gene>
    <name evidence="1" type="ORF">GCM10007332_00740</name>
</gene>
<organism evidence="1 2">
    <name type="scientific">Epilithonimonas arachidiradicis</name>
    <dbReference type="NCBI Taxonomy" id="1617282"/>
    <lineage>
        <taxon>Bacteria</taxon>
        <taxon>Pseudomonadati</taxon>
        <taxon>Bacteroidota</taxon>
        <taxon>Flavobacteriia</taxon>
        <taxon>Flavobacteriales</taxon>
        <taxon>Weeksellaceae</taxon>
        <taxon>Chryseobacterium group</taxon>
        <taxon>Epilithonimonas</taxon>
    </lineage>
</organism>